<reference evidence="2 3" key="1">
    <citation type="submission" date="2019-07" db="EMBL/GenBank/DDBJ databases">
        <title>Genome assembly of two rare yeast pathogens: Diutina rugosa and Trichomonascus ciferrii.</title>
        <authorList>
            <person name="Mixao V."/>
            <person name="Saus E."/>
            <person name="Hansen A."/>
            <person name="Lass-Flor C."/>
            <person name="Gabaldon T."/>
        </authorList>
    </citation>
    <scope>NUCLEOTIDE SEQUENCE [LARGE SCALE GENOMIC DNA]</scope>
    <source>
        <strain evidence="2 3">CBS 613</strain>
    </source>
</reference>
<dbReference type="EMBL" id="SWFT01000108">
    <property type="protein sequence ID" value="KAA8900597.1"/>
    <property type="molecule type" value="Genomic_DNA"/>
</dbReference>
<dbReference type="VEuPathDB" id="FungiDB:DIURU_003709"/>
<dbReference type="AlphaFoldDB" id="A0A642UK75"/>
<name>A0A642UK75_DIURU</name>
<feature type="signal peptide" evidence="1">
    <location>
        <begin position="1"/>
        <end position="17"/>
    </location>
</feature>
<comment type="caution">
    <text evidence="2">The sequence shown here is derived from an EMBL/GenBank/DDBJ whole genome shotgun (WGS) entry which is preliminary data.</text>
</comment>
<feature type="chain" id="PRO_5024908708" evidence="1">
    <location>
        <begin position="18"/>
        <end position="106"/>
    </location>
</feature>
<organism evidence="2 3">
    <name type="scientific">Diutina rugosa</name>
    <name type="common">Yeast</name>
    <name type="synonym">Candida rugosa</name>
    <dbReference type="NCBI Taxonomy" id="5481"/>
    <lineage>
        <taxon>Eukaryota</taxon>
        <taxon>Fungi</taxon>
        <taxon>Dikarya</taxon>
        <taxon>Ascomycota</taxon>
        <taxon>Saccharomycotina</taxon>
        <taxon>Pichiomycetes</taxon>
        <taxon>Debaryomycetaceae</taxon>
        <taxon>Diutina</taxon>
    </lineage>
</organism>
<sequence length="106" mass="11211">MQFKSLVTVAIASLAVASPIAIPIPEADALALPEPLAQAEAITFSNDRRPKGVPGKGALGILTNGTNPLYYLFNLAYKAVKETGEGVLKIATLDPLVELPELRIEN</sequence>
<gene>
    <name evidence="2" type="ORF">DIURU_003709</name>
</gene>
<dbReference type="GeneID" id="54782360"/>
<evidence type="ECO:0000313" key="2">
    <source>
        <dbReference type="EMBL" id="KAA8900597.1"/>
    </source>
</evidence>
<proteinExistence type="predicted"/>
<keyword evidence="3" id="KW-1185">Reference proteome</keyword>
<evidence type="ECO:0000256" key="1">
    <source>
        <dbReference type="SAM" id="SignalP"/>
    </source>
</evidence>
<accession>A0A642UK75</accession>
<evidence type="ECO:0000313" key="3">
    <source>
        <dbReference type="Proteomes" id="UP000449547"/>
    </source>
</evidence>
<keyword evidence="1" id="KW-0732">Signal</keyword>
<dbReference type="Proteomes" id="UP000449547">
    <property type="component" value="Unassembled WGS sequence"/>
</dbReference>
<protein>
    <submittedName>
        <fullName evidence="2">Uncharacterized protein</fullName>
    </submittedName>
</protein>
<dbReference type="RefSeq" id="XP_034011473.1">
    <property type="nucleotide sequence ID" value="XM_034156501.1"/>
</dbReference>